<name>A0ACC5R5G4_9HYPH</name>
<protein>
    <submittedName>
        <fullName evidence="1">LLM class flavin-dependent oxidoreductase</fullName>
    </submittedName>
</protein>
<comment type="caution">
    <text evidence="1">The sequence shown here is derived from an EMBL/GenBank/DDBJ whole genome shotgun (WGS) entry which is preliminary data.</text>
</comment>
<reference evidence="1" key="1">
    <citation type="submission" date="2021-01" db="EMBL/GenBank/DDBJ databases">
        <authorList>
            <person name="Sun Q."/>
        </authorList>
    </citation>
    <scope>NUCLEOTIDE SEQUENCE</scope>
    <source>
        <strain evidence="1">YIM B02566</strain>
    </source>
</reference>
<evidence type="ECO:0000313" key="1">
    <source>
        <dbReference type="EMBL" id="MBK1867911.1"/>
    </source>
</evidence>
<gene>
    <name evidence="1" type="ORF">JHL16_16260</name>
</gene>
<proteinExistence type="predicted"/>
<keyword evidence="2" id="KW-1185">Reference proteome</keyword>
<accession>A0ACC5R5G4</accession>
<dbReference type="EMBL" id="JAENHL010000007">
    <property type="protein sequence ID" value="MBK1867911.1"/>
    <property type="molecule type" value="Genomic_DNA"/>
</dbReference>
<sequence>MANTHRKKRLKLGASIYPVGYHVAGWRYPGAQVDGGISLQHHVDLAQAAERGGFDFIFLADAAVIWDQNIDAVARTAWSTRFEPLTLLSALAMVTKRVGLVATVSTTYNEPYTVARKFASLDHLSGGRAGWNLVTSAAEAEAQNFNLDRHLAHADRYKRAREFVEVVTGLWDGWSDDAFLFDQQSGIYFDPAKLNILNHHGTYFSVKGPLNIPRPPQGYPVMVQAGLSDDGRELAAETAEVLFTAQPTLPDARAYYADVKARMVKYDRSPDSLNIMPGVVTVIGRSRAEAQEQEARLRSLTHPAPGLAFLSGLIGAFDLSHHPLDGPLPELPPTNGPKGRQRLLVEVARREKLTLRDLYLNIAMTSGHRLVSGTPEDIADQLEDWFVNEGCDGYNVAPPYLPGGFDDFVNLVVPHLQKRGLVRTEYEGVTLRENLGLPRPAARSHIKVSAAE</sequence>
<evidence type="ECO:0000313" key="2">
    <source>
        <dbReference type="Proteomes" id="UP000616151"/>
    </source>
</evidence>
<organism evidence="1 2">
    <name type="scientific">Taklimakanibacter albus</name>
    <dbReference type="NCBI Taxonomy" id="2800327"/>
    <lineage>
        <taxon>Bacteria</taxon>
        <taxon>Pseudomonadati</taxon>
        <taxon>Pseudomonadota</taxon>
        <taxon>Alphaproteobacteria</taxon>
        <taxon>Hyphomicrobiales</taxon>
        <taxon>Aestuariivirgaceae</taxon>
        <taxon>Taklimakanibacter</taxon>
    </lineage>
</organism>
<dbReference type="Proteomes" id="UP000616151">
    <property type="component" value="Unassembled WGS sequence"/>
</dbReference>